<dbReference type="InterPro" id="IPR035965">
    <property type="entry name" value="PAS-like_dom_sf"/>
</dbReference>
<dbReference type="InterPro" id="IPR000014">
    <property type="entry name" value="PAS"/>
</dbReference>
<evidence type="ECO:0000313" key="3">
    <source>
        <dbReference type="EMBL" id="PPI83487.1"/>
    </source>
</evidence>
<dbReference type="InterPro" id="IPR003018">
    <property type="entry name" value="GAF"/>
</dbReference>
<dbReference type="Gene3D" id="3.30.450.40">
    <property type="match status" value="2"/>
</dbReference>
<keyword evidence="1" id="KW-0418">Kinase</keyword>
<dbReference type="OrthoDB" id="9764808at2"/>
<dbReference type="Pfam" id="PF08448">
    <property type="entry name" value="PAS_4"/>
    <property type="match status" value="1"/>
</dbReference>
<sequence>MALPEQLSTIARPNDELERLRRNSDALEQIQVVIDLVARQLNQPFAALSLFDDRYAHYLVTHGKPPSRAIRSEMICDVTFNEGRMIVTLDASQDPTLKDYPVIKNAGTRFYAGTPVYSSGGQKLGVLCAWGKEPGSRVPNDVGSLLTTSAQLISALVDASRSLGKKARERARLEEQLQLQQSLEGIFKYAAIMVDRSGRIQYVTTPFTELVGRRQDDLIGLSLGNLLEATAPLTISEALTQAAETGSSLQCTGRLRSKGQQRQIVDIKVYPESNPEGAVSSFGIRLLPASQVSATSRGISLRANLLQGMRHGAPREQLVEKMIRLVESQVRGCENLAIISTITGPGQREIHASPQSASFIQDLRGHHEFNPAVSICATTAEARQFFSCNDTLDETRWPNYDWLFFTHDIRSVWCAPVLDDAGLIIAVVTVFRREPGAPDKADMQALDELGEWVGLLLFSGSPGTNPEPRRQNLSAKHMAARLKGLSDLCTENEQCYLVALDLSELFLADISPSYIEEIIAVHLGDGVDIFRLKQDTWYCLCRGHGSHELAGKTNSLSDALALDRLMPGGSHQACVRVVFKEATTGQNILDEIATVGRMLLSDGQARIRK</sequence>
<evidence type="ECO:0000259" key="2">
    <source>
        <dbReference type="PROSITE" id="PS50112"/>
    </source>
</evidence>
<gene>
    <name evidence="3" type="ORF">KEHDKFFH_14050</name>
</gene>
<reference evidence="3 4" key="1">
    <citation type="submission" date="2018-01" db="EMBL/GenBank/DDBJ databases">
        <title>Complete genome sequences of the type strains of Marinobacter flavimaris and Marinobacter maroccanus.</title>
        <authorList>
            <person name="Palau M."/>
            <person name="Boujida N."/>
            <person name="Manresa A."/>
            <person name="Minana-Galbis D."/>
        </authorList>
    </citation>
    <scope>NUCLEOTIDE SEQUENCE [LARGE SCALE GENOMIC DNA]</scope>
    <source>
        <strain evidence="3 4">N4</strain>
    </source>
</reference>
<dbReference type="SUPFAM" id="SSF55781">
    <property type="entry name" value="GAF domain-like"/>
    <property type="match status" value="2"/>
</dbReference>
<dbReference type="Proteomes" id="UP000239917">
    <property type="component" value="Unassembled WGS sequence"/>
</dbReference>
<dbReference type="AlphaFoldDB" id="A0A2S5Z7Z1"/>
<feature type="domain" description="PAS" evidence="2">
    <location>
        <begin position="175"/>
        <end position="246"/>
    </location>
</feature>
<dbReference type="InterPro" id="IPR013656">
    <property type="entry name" value="PAS_4"/>
</dbReference>
<proteinExistence type="predicted"/>
<dbReference type="CDD" id="cd00130">
    <property type="entry name" value="PAS"/>
    <property type="match status" value="1"/>
</dbReference>
<dbReference type="SUPFAM" id="SSF55785">
    <property type="entry name" value="PYP-like sensor domain (PAS domain)"/>
    <property type="match status" value="1"/>
</dbReference>
<evidence type="ECO:0000256" key="1">
    <source>
        <dbReference type="ARBA" id="ARBA00022777"/>
    </source>
</evidence>
<dbReference type="PROSITE" id="PS50112">
    <property type="entry name" value="PAS"/>
    <property type="match status" value="1"/>
</dbReference>
<dbReference type="EMBL" id="PSSX01000013">
    <property type="protein sequence ID" value="PPI83487.1"/>
    <property type="molecule type" value="Genomic_DNA"/>
</dbReference>
<name>A0A2S5Z7Z1_9GAMM</name>
<dbReference type="PANTHER" id="PTHR43102">
    <property type="entry name" value="SLR1143 PROTEIN"/>
    <property type="match status" value="1"/>
</dbReference>
<dbReference type="Pfam" id="PF01590">
    <property type="entry name" value="GAF"/>
    <property type="match status" value="1"/>
</dbReference>
<accession>A0A2S5Z7Z1</accession>
<evidence type="ECO:0000313" key="4">
    <source>
        <dbReference type="Proteomes" id="UP000239917"/>
    </source>
</evidence>
<comment type="caution">
    <text evidence="3">The sequence shown here is derived from an EMBL/GenBank/DDBJ whole genome shotgun (WGS) entry which is preliminary data.</text>
</comment>
<keyword evidence="4" id="KW-1185">Reference proteome</keyword>
<dbReference type="Pfam" id="PF13185">
    <property type="entry name" value="GAF_2"/>
    <property type="match status" value="1"/>
</dbReference>
<dbReference type="Gene3D" id="3.30.450.20">
    <property type="entry name" value="PAS domain"/>
    <property type="match status" value="1"/>
</dbReference>
<dbReference type="SMART" id="SM00091">
    <property type="entry name" value="PAS"/>
    <property type="match status" value="1"/>
</dbReference>
<dbReference type="PANTHER" id="PTHR43102:SF2">
    <property type="entry name" value="GAF DOMAIN-CONTAINING PROTEIN"/>
    <property type="match status" value="1"/>
</dbReference>
<dbReference type="RefSeq" id="WP_104322479.1">
    <property type="nucleotide sequence ID" value="NZ_PSSX01000013.1"/>
</dbReference>
<organism evidence="3 4">
    <name type="scientific">Marinobacter maroccanus</name>
    <dbReference type="NCBI Taxonomy" id="2055143"/>
    <lineage>
        <taxon>Bacteria</taxon>
        <taxon>Pseudomonadati</taxon>
        <taxon>Pseudomonadota</taxon>
        <taxon>Gammaproteobacteria</taxon>
        <taxon>Pseudomonadales</taxon>
        <taxon>Marinobacteraceae</taxon>
        <taxon>Marinobacter</taxon>
    </lineage>
</organism>
<keyword evidence="1" id="KW-0808">Transferase</keyword>
<dbReference type="GO" id="GO:0016301">
    <property type="term" value="F:kinase activity"/>
    <property type="evidence" value="ECO:0007669"/>
    <property type="project" value="UniProtKB-KW"/>
</dbReference>
<dbReference type="InterPro" id="IPR029016">
    <property type="entry name" value="GAF-like_dom_sf"/>
</dbReference>
<protein>
    <recommendedName>
        <fullName evidence="2">PAS domain-containing protein</fullName>
    </recommendedName>
</protein>